<dbReference type="EMBL" id="CAUYUJ010021093">
    <property type="protein sequence ID" value="CAK0902599.1"/>
    <property type="molecule type" value="Genomic_DNA"/>
</dbReference>
<organism evidence="2 3">
    <name type="scientific">Prorocentrum cordatum</name>
    <dbReference type="NCBI Taxonomy" id="2364126"/>
    <lineage>
        <taxon>Eukaryota</taxon>
        <taxon>Sar</taxon>
        <taxon>Alveolata</taxon>
        <taxon>Dinophyceae</taxon>
        <taxon>Prorocentrales</taxon>
        <taxon>Prorocentraceae</taxon>
        <taxon>Prorocentrum</taxon>
    </lineage>
</organism>
<feature type="region of interest" description="Disordered" evidence="1">
    <location>
        <begin position="1"/>
        <end position="65"/>
    </location>
</feature>
<evidence type="ECO:0000313" key="2">
    <source>
        <dbReference type="EMBL" id="CAK0902599.1"/>
    </source>
</evidence>
<dbReference type="Proteomes" id="UP001189429">
    <property type="component" value="Unassembled WGS sequence"/>
</dbReference>
<evidence type="ECO:0000313" key="3">
    <source>
        <dbReference type="Proteomes" id="UP001189429"/>
    </source>
</evidence>
<evidence type="ECO:0000256" key="1">
    <source>
        <dbReference type="SAM" id="MobiDB-lite"/>
    </source>
</evidence>
<gene>
    <name evidence="2" type="ORF">PCOR1329_LOCUS79170</name>
</gene>
<name>A0ABN9XW82_9DINO</name>
<accession>A0ABN9XW82</accession>
<proteinExistence type="predicted"/>
<sequence length="272" mass="29422">MRALTQQAAGLAKKASAPCTGAAAPEPNGGPKGGPGGDQASLHQRTALQEKGRRTKPLQSDHSGLQEQLASVAEKIQEKQEAIAASGAEVEVSMLEADMLERALLEARGERPTAKAKLASVAAEEIVEFDFDDEPFQVPGAKEALAAFKASPHFGQIKEALYKFVALIKGDVEQLWKQLHKGGQQPSPWTKEQLEEAVTSAQSTKHRKTAEIPELLEMTRTFEPFSANKGKKTLQRRPRRSTAVVILAQEIGHAIGDCESLNSRFAAHGWQC</sequence>
<keyword evidence="3" id="KW-1185">Reference proteome</keyword>
<reference evidence="2" key="1">
    <citation type="submission" date="2023-10" db="EMBL/GenBank/DDBJ databases">
        <authorList>
            <person name="Chen Y."/>
            <person name="Shah S."/>
            <person name="Dougan E. K."/>
            <person name="Thang M."/>
            <person name="Chan C."/>
        </authorList>
    </citation>
    <scope>NUCLEOTIDE SEQUENCE [LARGE SCALE GENOMIC DNA]</scope>
</reference>
<comment type="caution">
    <text evidence="2">The sequence shown here is derived from an EMBL/GenBank/DDBJ whole genome shotgun (WGS) entry which is preliminary data.</text>
</comment>
<protein>
    <submittedName>
        <fullName evidence="2">Uncharacterized protein</fullName>
    </submittedName>
</protein>